<dbReference type="CDD" id="cd09917">
    <property type="entry name" value="F-box_SF"/>
    <property type="match status" value="1"/>
</dbReference>
<name>A0AAD7TWP7_9APHY</name>
<dbReference type="Proteomes" id="UP001215151">
    <property type="component" value="Unassembled WGS sequence"/>
</dbReference>
<feature type="compositionally biased region" description="Low complexity" evidence="2">
    <location>
        <begin position="17"/>
        <end position="51"/>
    </location>
</feature>
<gene>
    <name evidence="4" type="ORF">ONZ51_g5219</name>
</gene>
<dbReference type="EMBL" id="JAPEVG010000109">
    <property type="protein sequence ID" value="KAJ8482673.1"/>
    <property type="molecule type" value="Genomic_DNA"/>
</dbReference>
<dbReference type="PANTHER" id="PTHR28031">
    <property type="entry name" value="PROLINE-RICH PROTEIN HUA1"/>
    <property type="match status" value="1"/>
</dbReference>
<keyword evidence="5" id="KW-1185">Reference proteome</keyword>
<evidence type="ECO:0000313" key="5">
    <source>
        <dbReference type="Proteomes" id="UP001215151"/>
    </source>
</evidence>
<dbReference type="SUPFAM" id="SSF81383">
    <property type="entry name" value="F-box domain"/>
    <property type="match status" value="1"/>
</dbReference>
<dbReference type="InterPro" id="IPR038910">
    <property type="entry name" value="Hua1-like"/>
</dbReference>
<feature type="region of interest" description="Disordered" evidence="2">
    <location>
        <begin position="1"/>
        <end position="131"/>
    </location>
</feature>
<dbReference type="PROSITE" id="PS50181">
    <property type="entry name" value="FBOX"/>
    <property type="match status" value="1"/>
</dbReference>
<dbReference type="Pfam" id="PF12937">
    <property type="entry name" value="F-box-like"/>
    <property type="match status" value="1"/>
</dbReference>
<sequence>MVSALNPFRTPAATPNPTGASTSSAPQATPSSDVNASSSSVNTNETSTSEPRPQANGSGSSLYMDRSVNDLLTEDLPPAYTPSPNVYEGEATIELGPRRPFQDPMPVPRQNQPQWMSPQSTASNSWTSFPGDMHRGSSSIYTYPTPPPVHPSLHNLRTVPLRPISDYSPSRPVSDFARDFYSAGADVNTGVLGGPSAQYQGEATSSSTRYAPPPGEPPNRSAGYDSSSSQEQDSDDGHPTETPVPGHPLLRHGKILVYPRDYECDRCHNTGYKNYDPSHPCTRCWDKYARPYTSIMAHAPWSSDAQSGSGSSRITYQRPLPRFRAPHSSLHQSNASYSGSPTSPSGYNHSRSASTSRVSSGYPGSAARVIPIPGGGVPVPHLGPFNAYKAPPVFPPSSWFGSSAPVIPQPAGGNVVVYPPGDPRIGGRLCWRCGGTEFDGDNSPLSQLLSPPPHLASAQMPPRKKLKASKAAVNDNKTTVVRRRRGSLKELLNMPLEILSEILSYLLPRDLCNMVRTSKVFRDFLLSKKQSRTIWRDAWQAVTDFPTLPPLLSEPALAHLLYSPFCHACGKGQTRKIIFEWQKRYCKDCLDSKYKDWLQRDSQRPLSGDKLWSKLNGSYDVIFNFPSEGGRWFQVQQCEQFLEKWHAAEPTLEAKQQVYKEQTAKKREIMAYAGTLSSWADREKRARSAEIQAMKKQRLRESVAPFLCYLGSILMHHYSPPTVQEYPEHTSGGATDGQSDVERTLRETREHLLAVQRQDRLEARLEDLEKAIENHCVRFPRTAQMLCLPSAFDFVIEPEIEPLLRAPDSRSISPESFVEVLPLVIGRWEARVKDQLRRIIRAKVESIPDDVDPLELAVASFHCLFCSVKTVRYPSILVHPCSYSQDWERDDFSAPKGLLAVLDLPPGTTTLAEVQDIRLVCLSCSPRKDVYTWEAALSHISPVHKEWRAATEDERSTAMQLETDAHVLALKTSEWCCALCTTRITRYDTEKVLARHLHAKHGIEFSADCIRDGTVFPHPSAWYIKPAVNILQEPDNDITDTAGG</sequence>
<feature type="region of interest" description="Disordered" evidence="2">
    <location>
        <begin position="324"/>
        <end position="363"/>
    </location>
</feature>
<proteinExistence type="predicted"/>
<protein>
    <recommendedName>
        <fullName evidence="3">F-box domain-containing protein</fullName>
    </recommendedName>
</protein>
<dbReference type="Gene3D" id="1.20.1280.50">
    <property type="match status" value="1"/>
</dbReference>
<feature type="compositionally biased region" description="Low complexity" evidence="2">
    <location>
        <begin position="333"/>
        <end position="360"/>
    </location>
</feature>
<feature type="compositionally biased region" description="Polar residues" evidence="2">
    <location>
        <begin position="197"/>
        <end position="209"/>
    </location>
</feature>
<feature type="compositionally biased region" description="Polar residues" evidence="2">
    <location>
        <begin position="109"/>
        <end position="128"/>
    </location>
</feature>
<dbReference type="InterPro" id="IPR001810">
    <property type="entry name" value="F-box_dom"/>
</dbReference>
<feature type="coiled-coil region" evidence="1">
    <location>
        <begin position="751"/>
        <end position="778"/>
    </location>
</feature>
<dbReference type="SMART" id="SM00256">
    <property type="entry name" value="FBOX"/>
    <property type="match status" value="1"/>
</dbReference>
<dbReference type="InterPro" id="IPR036047">
    <property type="entry name" value="F-box-like_dom_sf"/>
</dbReference>
<reference evidence="4" key="1">
    <citation type="submission" date="2022-11" db="EMBL/GenBank/DDBJ databases">
        <title>Genome Sequence of Cubamyces cubensis.</title>
        <authorList>
            <person name="Buettner E."/>
        </authorList>
    </citation>
    <scope>NUCLEOTIDE SEQUENCE</scope>
    <source>
        <strain evidence="4">MPL-01</strain>
    </source>
</reference>
<dbReference type="GO" id="GO:0005737">
    <property type="term" value="C:cytoplasm"/>
    <property type="evidence" value="ECO:0007669"/>
    <property type="project" value="TreeGrafter"/>
</dbReference>
<dbReference type="AlphaFoldDB" id="A0AAD7TWP7"/>
<organism evidence="4 5">
    <name type="scientific">Trametes cubensis</name>
    <dbReference type="NCBI Taxonomy" id="1111947"/>
    <lineage>
        <taxon>Eukaryota</taxon>
        <taxon>Fungi</taxon>
        <taxon>Dikarya</taxon>
        <taxon>Basidiomycota</taxon>
        <taxon>Agaricomycotina</taxon>
        <taxon>Agaricomycetes</taxon>
        <taxon>Polyporales</taxon>
        <taxon>Polyporaceae</taxon>
        <taxon>Trametes</taxon>
    </lineage>
</organism>
<evidence type="ECO:0000313" key="4">
    <source>
        <dbReference type="EMBL" id="KAJ8482673.1"/>
    </source>
</evidence>
<keyword evidence="1" id="KW-0175">Coiled coil</keyword>
<accession>A0AAD7TWP7</accession>
<comment type="caution">
    <text evidence="4">The sequence shown here is derived from an EMBL/GenBank/DDBJ whole genome shotgun (WGS) entry which is preliminary data.</text>
</comment>
<dbReference type="PANTHER" id="PTHR28031:SF1">
    <property type="entry name" value="PROLINE-RICH PROTEIN HUA1"/>
    <property type="match status" value="1"/>
</dbReference>
<feature type="region of interest" description="Disordered" evidence="2">
    <location>
        <begin position="192"/>
        <end position="251"/>
    </location>
</feature>
<evidence type="ECO:0000256" key="2">
    <source>
        <dbReference type="SAM" id="MobiDB-lite"/>
    </source>
</evidence>
<evidence type="ECO:0000259" key="3">
    <source>
        <dbReference type="PROSITE" id="PS50181"/>
    </source>
</evidence>
<evidence type="ECO:0000256" key="1">
    <source>
        <dbReference type="SAM" id="Coils"/>
    </source>
</evidence>
<feature type="domain" description="F-box" evidence="3">
    <location>
        <begin position="488"/>
        <end position="538"/>
    </location>
</feature>